<reference evidence="1 2" key="1">
    <citation type="submission" date="2019-11" db="EMBL/GenBank/DDBJ databases">
        <title>Multidrug-resistant Acinetobacter baumannii moving toward extensively drug-resistant over fifteen years in South of Brazil.</title>
        <authorList>
            <person name="Fedrigo N.H."/>
            <person name="Cerdeira L."/>
            <person name="Fuga B."/>
            <person name="Marini P.V.B."/>
            <person name="Shinohara D.R."/>
            <person name="Carrara-Marroni F.E."/>
            <person name="Lincopan N."/>
            <person name="Tognim M.C.B."/>
        </authorList>
    </citation>
    <scope>NUCLEOTIDE SEQUENCE [LARGE SCALE GENOMIC DNA]</scope>
    <source>
        <strain evidence="1 2">Ac576</strain>
    </source>
</reference>
<name>A0A6I4HSS8_ACIBA</name>
<organism evidence="1 2">
    <name type="scientific">Acinetobacter baumannii</name>
    <dbReference type="NCBI Taxonomy" id="470"/>
    <lineage>
        <taxon>Bacteria</taxon>
        <taxon>Pseudomonadati</taxon>
        <taxon>Pseudomonadota</taxon>
        <taxon>Gammaproteobacteria</taxon>
        <taxon>Moraxellales</taxon>
        <taxon>Moraxellaceae</taxon>
        <taxon>Acinetobacter</taxon>
        <taxon>Acinetobacter calcoaceticus/baumannii complex</taxon>
    </lineage>
</organism>
<dbReference type="AlphaFoldDB" id="A0A6I4HSS8"/>
<evidence type="ECO:0000313" key="2">
    <source>
        <dbReference type="Proteomes" id="UP000439424"/>
    </source>
</evidence>
<dbReference type="RefSeq" id="WP_000079170.1">
    <property type="nucleotide sequence ID" value="NZ_CAUZHX010000014.1"/>
</dbReference>
<feature type="non-terminal residue" evidence="1">
    <location>
        <position position="60"/>
    </location>
</feature>
<sequence>MAQSAAERKKAERDKKKEQGMKAKEVWFLPETLKIIEDFREKNESLTFEDAVNEIIKGSK</sequence>
<comment type="caution">
    <text evidence="1">The sequence shown here is derived from an EMBL/GenBank/DDBJ whole genome shotgun (WGS) entry which is preliminary data.</text>
</comment>
<dbReference type="Proteomes" id="UP000439424">
    <property type="component" value="Unassembled WGS sequence"/>
</dbReference>
<protein>
    <submittedName>
        <fullName evidence="1">Uncharacterized protein</fullName>
    </submittedName>
</protein>
<dbReference type="EMBL" id="WPIP01000534">
    <property type="protein sequence ID" value="MVM94185.1"/>
    <property type="molecule type" value="Genomic_DNA"/>
</dbReference>
<gene>
    <name evidence="1" type="ORF">GNY86_21880</name>
</gene>
<proteinExistence type="predicted"/>
<evidence type="ECO:0000313" key="1">
    <source>
        <dbReference type="EMBL" id="MVM94185.1"/>
    </source>
</evidence>
<accession>A0A6I4HSS8</accession>